<dbReference type="Gene3D" id="2.120.10.80">
    <property type="entry name" value="Kelch-type beta propeller"/>
    <property type="match status" value="1"/>
</dbReference>
<gene>
    <name evidence="2" type="ORF">BSTOLATCC_MIC53898</name>
</gene>
<feature type="compositionally biased region" description="Polar residues" evidence="1">
    <location>
        <begin position="378"/>
        <end position="387"/>
    </location>
</feature>
<reference evidence="2" key="1">
    <citation type="submission" date="2021-09" db="EMBL/GenBank/DDBJ databases">
        <authorList>
            <consortium name="AG Swart"/>
            <person name="Singh M."/>
            <person name="Singh A."/>
            <person name="Seah K."/>
            <person name="Emmerich C."/>
        </authorList>
    </citation>
    <scope>NUCLEOTIDE SEQUENCE</scope>
    <source>
        <strain evidence="2">ATCC30299</strain>
    </source>
</reference>
<protein>
    <recommendedName>
        <fullName evidence="4">Kelch motif family protein</fullName>
    </recommendedName>
</protein>
<dbReference type="AlphaFoldDB" id="A0AAU9K4B5"/>
<organism evidence="2 3">
    <name type="scientific">Blepharisma stoltei</name>
    <dbReference type="NCBI Taxonomy" id="1481888"/>
    <lineage>
        <taxon>Eukaryota</taxon>
        <taxon>Sar</taxon>
        <taxon>Alveolata</taxon>
        <taxon>Ciliophora</taxon>
        <taxon>Postciliodesmatophora</taxon>
        <taxon>Heterotrichea</taxon>
        <taxon>Heterotrichida</taxon>
        <taxon>Blepharismidae</taxon>
        <taxon>Blepharisma</taxon>
    </lineage>
</organism>
<proteinExistence type="predicted"/>
<dbReference type="InterPro" id="IPR015915">
    <property type="entry name" value="Kelch-typ_b-propeller"/>
</dbReference>
<name>A0AAU9K4B5_9CILI</name>
<feature type="region of interest" description="Disordered" evidence="1">
    <location>
        <begin position="320"/>
        <end position="387"/>
    </location>
</feature>
<feature type="compositionally biased region" description="Basic and acidic residues" evidence="1">
    <location>
        <begin position="352"/>
        <end position="377"/>
    </location>
</feature>
<accession>A0AAU9K4B5</accession>
<dbReference type="Proteomes" id="UP001162131">
    <property type="component" value="Unassembled WGS sequence"/>
</dbReference>
<sequence length="387" mass="44585">MGSCVTKNKSNHQKSLQLPPIPFSDFSYLRRFKRCMLTIKKKIVYKEYLGNHIEIRNDAGIGLTSAQQIILAGGSEESGSLTSQVVLLDPKSTKYDHIQDLPVPTKKGFIQEFEGCLYYIGGLIKNPNEESSQSFVPSPLMRYHFNSSQWEILETTQETNPKGEGPVSYKDLYQPGNFIFNRKIYLVGGQRIDNETGNFSPNRKIYSIDLNFQPYTLHDEEIELKMCSNHPICVLNEYENSVQVFGGKTQDMKLFRNNFEINLSTKSTNEMKPFPFFVKEHYPPIYQKEYIIIISFPKIAVQRYGDHDWKVFDFKREESSENHRSTQVVPNGEESNSNPADRNVGPNLDLDEERRSEKESLESRKDEKISETAEKQTIDTQNKSLVS</sequence>
<evidence type="ECO:0000313" key="2">
    <source>
        <dbReference type="EMBL" id="CAG9331839.1"/>
    </source>
</evidence>
<comment type="caution">
    <text evidence="2">The sequence shown here is derived from an EMBL/GenBank/DDBJ whole genome shotgun (WGS) entry which is preliminary data.</text>
</comment>
<dbReference type="EMBL" id="CAJZBQ010000053">
    <property type="protein sequence ID" value="CAG9331839.1"/>
    <property type="molecule type" value="Genomic_DNA"/>
</dbReference>
<keyword evidence="3" id="KW-1185">Reference proteome</keyword>
<feature type="compositionally biased region" description="Polar residues" evidence="1">
    <location>
        <begin position="325"/>
        <end position="340"/>
    </location>
</feature>
<dbReference type="SUPFAM" id="SSF117281">
    <property type="entry name" value="Kelch motif"/>
    <property type="match status" value="1"/>
</dbReference>
<evidence type="ECO:0008006" key="4">
    <source>
        <dbReference type="Google" id="ProtNLM"/>
    </source>
</evidence>
<evidence type="ECO:0000313" key="3">
    <source>
        <dbReference type="Proteomes" id="UP001162131"/>
    </source>
</evidence>
<evidence type="ECO:0000256" key="1">
    <source>
        <dbReference type="SAM" id="MobiDB-lite"/>
    </source>
</evidence>